<evidence type="ECO:0000259" key="2">
    <source>
        <dbReference type="Pfam" id="PF02120"/>
    </source>
</evidence>
<dbReference type="Gene3D" id="3.30.750.140">
    <property type="match status" value="1"/>
</dbReference>
<keyword evidence="3" id="KW-0282">Flagellum</keyword>
<feature type="compositionally biased region" description="Basic and acidic residues" evidence="1">
    <location>
        <begin position="428"/>
        <end position="458"/>
    </location>
</feature>
<dbReference type="CDD" id="cd17470">
    <property type="entry name" value="T3SS_Flik_C"/>
    <property type="match status" value="1"/>
</dbReference>
<organism evidence="3 5">
    <name type="scientific">Bacillus glycinifermentans</name>
    <dbReference type="NCBI Taxonomy" id="1664069"/>
    <lineage>
        <taxon>Bacteria</taxon>
        <taxon>Bacillati</taxon>
        <taxon>Bacillota</taxon>
        <taxon>Bacilli</taxon>
        <taxon>Bacillales</taxon>
        <taxon>Bacillaceae</taxon>
        <taxon>Bacillus</taxon>
    </lineage>
</organism>
<accession>A0A0T6BQS2</accession>
<dbReference type="EMBL" id="LECW02000015">
    <property type="protein sequence ID" value="KRT93850.1"/>
    <property type="molecule type" value="Genomic_DNA"/>
</dbReference>
<dbReference type="EMBL" id="JARRTL010000009">
    <property type="protein sequence ID" value="MEC0485260.1"/>
    <property type="molecule type" value="Genomic_DNA"/>
</dbReference>
<evidence type="ECO:0000313" key="5">
    <source>
        <dbReference type="Proteomes" id="UP000036168"/>
    </source>
</evidence>
<reference evidence="3" key="2">
    <citation type="submission" date="2015-10" db="EMBL/GenBank/DDBJ databases">
        <authorList>
            <person name="Gilbert D.G."/>
        </authorList>
    </citation>
    <scope>NUCLEOTIDE SEQUENCE</scope>
    <source>
        <strain evidence="3">GO-13</strain>
    </source>
</reference>
<sequence>MKLLDMISFDGAPPAQTSGNYGKTSAGTLFQSVLQKENLSFSGNAQGMTQNADNLNELLQKIKDLLSGTSAGELDDKLLKALEALIGQGAKDQETVSLAEELLKKIAALLQQSAAPAAGLEDVNSSEPADESDGDEAKSNSPDRDALATIQHLLYTLVYEQQPLEKSAQISSILEKGPEFLEMLKNKEAAPELIDELKRQIFTKDPDQSKLLSMSKAELKSFQSVIDQMMKNTADTGQKEWKMAESELKAFLLGKKTDVQVTGKPFFVLPKDDRPKADEKPAPFHQQSLGVQQKSESFLLKASQAAPSGDPASSQSKAFTDQILGSWKQMKYTPFGKSTGSFTIRLNPENLGFITVKLIKQHGMFSSKIIASTQSAKELLEHNLAQLKQALPSMSVQIDRFSVPLQTGDQQQFGQPADDQGRQQQPKQDSRSQQEGEDFREFLEELIESRTHDYEEEI</sequence>
<feature type="region of interest" description="Disordered" evidence="1">
    <location>
        <begin position="408"/>
        <end position="458"/>
    </location>
</feature>
<dbReference type="Pfam" id="PF02120">
    <property type="entry name" value="Flg_hook"/>
    <property type="match status" value="1"/>
</dbReference>
<dbReference type="InterPro" id="IPR021136">
    <property type="entry name" value="Flagellar_hook_control-like_C"/>
</dbReference>
<reference evidence="3 5" key="1">
    <citation type="journal article" date="2015" name="Int. J. Syst. Evol. Microbiol.">
        <title>Bacillus glycinifermentans sp. nov., isolated from fermented soybean paste.</title>
        <authorList>
            <person name="Kim S.J."/>
            <person name="Dunlap C.A."/>
            <person name="Kwon S.W."/>
            <person name="Rooney A.P."/>
        </authorList>
    </citation>
    <scope>NUCLEOTIDE SEQUENCE [LARGE SCALE GENOMIC DNA]</scope>
    <source>
        <strain evidence="3 5">GO-13</strain>
    </source>
</reference>
<proteinExistence type="predicted"/>
<evidence type="ECO:0000313" key="3">
    <source>
        <dbReference type="EMBL" id="KRT93850.1"/>
    </source>
</evidence>
<dbReference type="RefSeq" id="WP_048354613.1">
    <property type="nucleotide sequence ID" value="NZ_CP023481.1"/>
</dbReference>
<feature type="compositionally biased region" description="Basic and acidic residues" evidence="1">
    <location>
        <begin position="270"/>
        <end position="282"/>
    </location>
</feature>
<name>A0A0T6BQS2_9BACI</name>
<feature type="domain" description="Flagellar hook-length control protein-like C-terminal" evidence="2">
    <location>
        <begin position="334"/>
        <end position="412"/>
    </location>
</feature>
<dbReference type="Proteomes" id="UP000036168">
    <property type="component" value="Unassembled WGS sequence"/>
</dbReference>
<dbReference type="STRING" id="1664069.BGLY_1842"/>
<keyword evidence="6" id="KW-1185">Reference proteome</keyword>
<keyword evidence="3" id="KW-0966">Cell projection</keyword>
<comment type="caution">
    <text evidence="3">The sequence shown here is derived from an EMBL/GenBank/DDBJ whole genome shotgun (WGS) entry which is preliminary data.</text>
</comment>
<feature type="region of interest" description="Disordered" evidence="1">
    <location>
        <begin position="117"/>
        <end position="143"/>
    </location>
</feature>
<evidence type="ECO:0000313" key="4">
    <source>
        <dbReference type="EMBL" id="MEC0485260.1"/>
    </source>
</evidence>
<feature type="region of interest" description="Disordered" evidence="1">
    <location>
        <begin position="270"/>
        <end position="290"/>
    </location>
</feature>
<evidence type="ECO:0000313" key="6">
    <source>
        <dbReference type="Proteomes" id="UP001341297"/>
    </source>
</evidence>
<dbReference type="OrthoDB" id="2990946at2"/>
<protein>
    <submittedName>
        <fullName evidence="3 4">Flagellar hook-length control protein</fullName>
    </submittedName>
</protein>
<keyword evidence="3" id="KW-0969">Cilium</keyword>
<reference evidence="4 6" key="3">
    <citation type="submission" date="2023-03" db="EMBL/GenBank/DDBJ databases">
        <title>Agriculturally important microbes genome sequencing.</title>
        <authorList>
            <person name="Dunlap C."/>
        </authorList>
    </citation>
    <scope>NUCLEOTIDE SEQUENCE [LARGE SCALE GENOMIC DNA]</scope>
    <source>
        <strain evidence="4 6">CBP-3203</strain>
    </source>
</reference>
<dbReference type="AlphaFoldDB" id="A0A0T6BQS2"/>
<dbReference type="InterPro" id="IPR038610">
    <property type="entry name" value="FliK-like_C_sf"/>
</dbReference>
<evidence type="ECO:0000256" key="1">
    <source>
        <dbReference type="SAM" id="MobiDB-lite"/>
    </source>
</evidence>
<dbReference type="Proteomes" id="UP001341297">
    <property type="component" value="Unassembled WGS sequence"/>
</dbReference>
<gene>
    <name evidence="3" type="ORF">AB447_215950</name>
    <name evidence="4" type="ORF">P8828_10500</name>
</gene>